<dbReference type="Proteomes" id="UP000013961">
    <property type="component" value="Chromosome"/>
</dbReference>
<dbReference type="RefSeq" id="WP_016341834.1">
    <property type="nucleotide sequence ID" value="NC_021282.1"/>
</dbReference>
<dbReference type="AlphaFoldDB" id="A0AB33A6A0"/>
<proteinExistence type="predicted"/>
<dbReference type="KEGG" id="mabb:MASS_0748"/>
<gene>
    <name evidence="1" type="ORF">MASS_0748</name>
</gene>
<sequence>MSMNPPLDAARANFTAALLDSAARHIERIVEYERFMESRGKATLPDGESDSLDTAAQCMRWFTEELRRRAIMLVAMDEAMAGRFTGEPQVPNTPAAFAASISRPDPPEFPAAPIPVAATHDRMGVVRERLDEACSVLANGQGNLTNTAFERVQFLRTWCGGTAT</sequence>
<evidence type="ECO:0000313" key="1">
    <source>
        <dbReference type="EMBL" id="AGM27350.1"/>
    </source>
</evidence>
<name>A0AB33A6A0_9MYCO</name>
<reference evidence="1 2" key="1">
    <citation type="journal article" date="2013" name="Genome Announc.">
        <title>Complete Genome Sequence of Mycobacterium massiliense Clinical Strain Asan 50594, Belonging to the Type II Genotype.</title>
        <authorList>
            <person name="Kim B.J."/>
            <person name="Kim B.R."/>
            <person name="Hong S.H."/>
            <person name="Seok S.H."/>
            <person name="Kook Y.H."/>
            <person name="Kim B.J."/>
        </authorList>
    </citation>
    <scope>NUCLEOTIDE SEQUENCE [LARGE SCALE GENOMIC DNA]</scope>
    <source>
        <strain evidence="1 2">50594</strain>
    </source>
</reference>
<protein>
    <submittedName>
        <fullName evidence="1">Uncharacterized protein</fullName>
    </submittedName>
</protein>
<evidence type="ECO:0000313" key="2">
    <source>
        <dbReference type="Proteomes" id="UP000013961"/>
    </source>
</evidence>
<dbReference type="EMBL" id="CP004374">
    <property type="protein sequence ID" value="AGM27350.1"/>
    <property type="molecule type" value="Genomic_DNA"/>
</dbReference>
<organism evidence="1 2">
    <name type="scientific">Mycobacteroides abscessus subsp. bolletii 50594</name>
    <dbReference type="NCBI Taxonomy" id="1303024"/>
    <lineage>
        <taxon>Bacteria</taxon>
        <taxon>Bacillati</taxon>
        <taxon>Actinomycetota</taxon>
        <taxon>Actinomycetes</taxon>
        <taxon>Mycobacteriales</taxon>
        <taxon>Mycobacteriaceae</taxon>
        <taxon>Mycobacteroides</taxon>
        <taxon>Mycobacteroides abscessus</taxon>
    </lineage>
</organism>
<accession>A0AB33A6A0</accession>